<evidence type="ECO:0000256" key="5">
    <source>
        <dbReference type="ARBA" id="ARBA00022679"/>
    </source>
</evidence>
<dbReference type="Gene3D" id="3.10.150.10">
    <property type="entry name" value="DNA Polymerase III, subunit A, domain 2"/>
    <property type="match status" value="1"/>
</dbReference>
<evidence type="ECO:0000256" key="4">
    <source>
        <dbReference type="ARBA" id="ARBA00022490"/>
    </source>
</evidence>
<evidence type="ECO:0000256" key="7">
    <source>
        <dbReference type="ARBA" id="ARBA00022705"/>
    </source>
</evidence>
<keyword evidence="15" id="KW-1185">Reference proteome</keyword>
<evidence type="ECO:0000313" key="15">
    <source>
        <dbReference type="Proteomes" id="UP001199044"/>
    </source>
</evidence>
<proteinExistence type="inferred from homology"/>
<comment type="caution">
    <text evidence="14">The sequence shown here is derived from an EMBL/GenBank/DDBJ whole genome shotgun (WGS) entry which is preliminary data.</text>
</comment>
<comment type="subcellular location">
    <subcellularLocation>
        <location evidence="1">Cytoplasm</location>
    </subcellularLocation>
</comment>
<protein>
    <recommendedName>
        <fullName evidence="3">Beta sliding clamp</fullName>
    </recommendedName>
    <alternativeName>
        <fullName evidence="11">Beta-clamp processivity factor</fullName>
    </alternativeName>
    <alternativeName>
        <fullName evidence="10">DNA polymerase III beta sliding clamp subunit</fullName>
    </alternativeName>
</protein>
<feature type="domain" description="DNA polymerase III beta sliding clamp central" evidence="12">
    <location>
        <begin position="135"/>
        <end position="251"/>
    </location>
</feature>
<dbReference type="InterPro" id="IPR046938">
    <property type="entry name" value="DNA_clamp_sf"/>
</dbReference>
<dbReference type="InterPro" id="IPR022635">
    <property type="entry name" value="DNA_polIII_beta_C"/>
</dbReference>
<dbReference type="Pfam" id="PF02767">
    <property type="entry name" value="DNA_pol3_beta_2"/>
    <property type="match status" value="1"/>
</dbReference>
<dbReference type="InterPro" id="IPR001001">
    <property type="entry name" value="DNA_polIII_beta"/>
</dbReference>
<evidence type="ECO:0000256" key="9">
    <source>
        <dbReference type="ARBA" id="ARBA00023125"/>
    </source>
</evidence>
<dbReference type="GO" id="GO:0003887">
    <property type="term" value="F:DNA-directed DNA polymerase activity"/>
    <property type="evidence" value="ECO:0007669"/>
    <property type="project" value="UniProtKB-EC"/>
</dbReference>
<dbReference type="SMART" id="SM00480">
    <property type="entry name" value="POL3Bc"/>
    <property type="match status" value="1"/>
</dbReference>
<feature type="domain" description="DNA polymerase III beta sliding clamp C-terminal" evidence="13">
    <location>
        <begin position="253"/>
        <end position="374"/>
    </location>
</feature>
<sequence length="375" mass="41951">MKFTIDSRLFVNGIQFVGINERSTNTESPTEEQVEITITTNKLQMRTQGTAVEKTSAWLNCVADVSEPVTITVEHQKLFDIVSSLSKRYAEIELSELKKEIQLKSGKTKSKLRKFEGVIPKRIENDVKSVFVVKRVELIKALKTAKVTSGKNDVRHFLNGAFISYDNDGFIRVVSTDGHRLSASKMLVEHSENFEGKGIIVTNRGLDYLLSYLHLCAEESVKIELDDDFCQCSINTGVSVKVRLVDGEYPDWRRIIPNGARHLAVVRRLELLSSMDSAITFCSDKRVNTKFVIEGSSLSLTNKSDDGEYADTIEVGGHDAPEKLEAGYNVHYLKDALQELSDPLVMMCVDNDSTPMVITGNESQSCLMLVMPTRI</sequence>
<dbReference type="CDD" id="cd00140">
    <property type="entry name" value="beta_clamp"/>
    <property type="match status" value="1"/>
</dbReference>
<evidence type="ECO:0000313" key="14">
    <source>
        <dbReference type="EMBL" id="MCA2014673.1"/>
    </source>
</evidence>
<dbReference type="SUPFAM" id="SSF55979">
    <property type="entry name" value="DNA clamp"/>
    <property type="match status" value="3"/>
</dbReference>
<keyword evidence="4" id="KW-0963">Cytoplasm</keyword>
<keyword evidence="8" id="KW-0239">DNA-directed DNA polymerase</keyword>
<evidence type="ECO:0000256" key="10">
    <source>
        <dbReference type="ARBA" id="ARBA00030988"/>
    </source>
</evidence>
<evidence type="ECO:0000259" key="13">
    <source>
        <dbReference type="Pfam" id="PF02768"/>
    </source>
</evidence>
<evidence type="ECO:0000256" key="2">
    <source>
        <dbReference type="ARBA" id="ARBA00010752"/>
    </source>
</evidence>
<dbReference type="EMBL" id="JAIWIU010000005">
    <property type="protein sequence ID" value="MCA2014673.1"/>
    <property type="molecule type" value="Genomic_DNA"/>
</dbReference>
<dbReference type="Proteomes" id="UP001199044">
    <property type="component" value="Unassembled WGS sequence"/>
</dbReference>
<evidence type="ECO:0000256" key="3">
    <source>
        <dbReference type="ARBA" id="ARBA00021035"/>
    </source>
</evidence>
<keyword evidence="7" id="KW-0235">DNA replication</keyword>
<dbReference type="PANTHER" id="PTHR30478">
    <property type="entry name" value="DNA POLYMERASE III SUBUNIT BETA"/>
    <property type="match status" value="1"/>
</dbReference>
<dbReference type="Gene3D" id="3.70.10.10">
    <property type="match status" value="1"/>
</dbReference>
<evidence type="ECO:0000256" key="8">
    <source>
        <dbReference type="ARBA" id="ARBA00022932"/>
    </source>
</evidence>
<keyword evidence="6 14" id="KW-0548">Nucleotidyltransferase</keyword>
<evidence type="ECO:0000259" key="12">
    <source>
        <dbReference type="Pfam" id="PF02767"/>
    </source>
</evidence>
<dbReference type="NCBIfam" id="TIGR00663">
    <property type="entry name" value="dnan"/>
    <property type="match status" value="1"/>
</dbReference>
<dbReference type="RefSeq" id="WP_225249294.1">
    <property type="nucleotide sequence ID" value="NZ_JAIWIU010000005.1"/>
</dbReference>
<name>A0ABS7YG79_9VIBR</name>
<evidence type="ECO:0000256" key="1">
    <source>
        <dbReference type="ARBA" id="ARBA00004496"/>
    </source>
</evidence>
<dbReference type="InterPro" id="IPR022637">
    <property type="entry name" value="DNA_polIII_beta_cen"/>
</dbReference>
<reference evidence="15" key="1">
    <citation type="submission" date="2023-07" db="EMBL/GenBank/DDBJ databases">
        <title>Molecular identification of indigenous halophilic bacteria isolated from red sea cost, biodegradation of synthetic dyes and assessment of degraded metabolite toxicity.</title>
        <authorList>
            <person name="Chaieb K."/>
            <person name="Altayb H.N."/>
        </authorList>
    </citation>
    <scope>NUCLEOTIDE SEQUENCE [LARGE SCALE GENOMIC DNA]</scope>
    <source>
        <strain evidence="15">K20</strain>
    </source>
</reference>
<accession>A0ABS7YG79</accession>
<evidence type="ECO:0000256" key="6">
    <source>
        <dbReference type="ARBA" id="ARBA00022695"/>
    </source>
</evidence>
<gene>
    <name evidence="14" type="primary">dnaN</name>
    <name evidence="14" type="ORF">LDJ79_01030</name>
</gene>
<keyword evidence="5 14" id="KW-0808">Transferase</keyword>
<dbReference type="PANTHER" id="PTHR30478:SF0">
    <property type="entry name" value="BETA SLIDING CLAMP"/>
    <property type="match status" value="1"/>
</dbReference>
<organism evidence="14 15">
    <name type="scientific">Vibrio tritonius</name>
    <dbReference type="NCBI Taxonomy" id="1435069"/>
    <lineage>
        <taxon>Bacteria</taxon>
        <taxon>Pseudomonadati</taxon>
        <taxon>Pseudomonadota</taxon>
        <taxon>Gammaproteobacteria</taxon>
        <taxon>Vibrionales</taxon>
        <taxon>Vibrionaceae</taxon>
        <taxon>Vibrio</taxon>
    </lineage>
</organism>
<keyword evidence="9" id="KW-0238">DNA-binding</keyword>
<evidence type="ECO:0000256" key="11">
    <source>
        <dbReference type="ARBA" id="ARBA00033276"/>
    </source>
</evidence>
<comment type="similarity">
    <text evidence="2">Belongs to the beta sliding clamp family.</text>
</comment>
<dbReference type="Pfam" id="PF02768">
    <property type="entry name" value="DNA_pol3_beta_3"/>
    <property type="match status" value="1"/>
</dbReference>